<sequence length="268" mass="29819">MKRLRRVLLELWAMLPVAAVVGFLGPFGTYLSGDFLLRAGRWWIMLMGAYILARPTLIAWRAIARATRLPRGSLVFWGMVASSFPMVLIWRLVGRDEVRLLGGYAGLLPFTLLCCLLVMTIAWWAERADAHLLRYYDEHMGPATVFASAREGGVPMDAPVKEADVRLHRRLSPAFAGPIVALESEDHYVRVHGPHGSELILMRLRDAIAEMDDVPGAQTHRSWWVARAAIADGAGLTRSREIPLTNGLSAPVARDSVDRLRQSGFLPD</sequence>
<evidence type="ECO:0000313" key="4">
    <source>
        <dbReference type="Proteomes" id="UP000028534"/>
    </source>
</evidence>
<reference evidence="3 4" key="1">
    <citation type="submission" date="2014-03" db="EMBL/GenBank/DDBJ databases">
        <title>Genome sequence of Sphingobium yanoikuyae B1.</title>
        <authorList>
            <person name="Gan H.M."/>
            <person name="Gan H.Y."/>
            <person name="Savka M.A."/>
        </authorList>
    </citation>
    <scope>NUCLEOTIDE SEQUENCE [LARGE SCALE GENOMIC DNA]</scope>
    <source>
        <strain evidence="3 4">B1</strain>
    </source>
</reference>
<dbReference type="Proteomes" id="UP000028534">
    <property type="component" value="Unassembled WGS sequence"/>
</dbReference>
<dbReference type="PATRIC" id="fig|13690.10.peg.4985"/>
<evidence type="ECO:0000256" key="1">
    <source>
        <dbReference type="SAM" id="Phobius"/>
    </source>
</evidence>
<organism evidence="3 4">
    <name type="scientific">Sphingobium yanoikuyae</name>
    <name type="common">Sphingomonas yanoikuyae</name>
    <dbReference type="NCBI Taxonomy" id="13690"/>
    <lineage>
        <taxon>Bacteria</taxon>
        <taxon>Pseudomonadati</taxon>
        <taxon>Pseudomonadota</taxon>
        <taxon>Alphaproteobacteria</taxon>
        <taxon>Sphingomonadales</taxon>
        <taxon>Sphingomonadaceae</taxon>
        <taxon>Sphingobium</taxon>
    </lineage>
</organism>
<feature type="transmembrane region" description="Helical" evidence="1">
    <location>
        <begin position="105"/>
        <end position="125"/>
    </location>
</feature>
<comment type="caution">
    <text evidence="3">The sequence shown here is derived from an EMBL/GenBank/DDBJ whole genome shotgun (WGS) entry which is preliminary data.</text>
</comment>
<gene>
    <name evidence="3" type="ORF">CP98_04828</name>
</gene>
<keyword evidence="1" id="KW-0472">Membrane</keyword>
<feature type="transmembrane region" description="Helical" evidence="1">
    <location>
        <begin position="42"/>
        <end position="62"/>
    </location>
</feature>
<dbReference type="AlphaFoldDB" id="A0A084E944"/>
<dbReference type="PROSITE" id="PS50930">
    <property type="entry name" value="HTH_LYTTR"/>
    <property type="match status" value="1"/>
</dbReference>
<keyword evidence="1" id="KW-1133">Transmembrane helix</keyword>
<feature type="transmembrane region" description="Helical" evidence="1">
    <location>
        <begin position="74"/>
        <end position="93"/>
    </location>
</feature>
<keyword evidence="1" id="KW-0812">Transmembrane</keyword>
<name>A0A084E944_SPHYA</name>
<feature type="domain" description="HTH LytTR-type" evidence="2">
    <location>
        <begin position="179"/>
        <end position="266"/>
    </location>
</feature>
<dbReference type="GO" id="GO:0003677">
    <property type="term" value="F:DNA binding"/>
    <property type="evidence" value="ECO:0007669"/>
    <property type="project" value="InterPro"/>
</dbReference>
<accession>A0A084E944</accession>
<proteinExistence type="predicted"/>
<dbReference type="STRING" id="13690.AX777_14315"/>
<dbReference type="SMART" id="SM00850">
    <property type="entry name" value="LytTR"/>
    <property type="match status" value="1"/>
</dbReference>
<evidence type="ECO:0000259" key="2">
    <source>
        <dbReference type="PROSITE" id="PS50930"/>
    </source>
</evidence>
<dbReference type="EMBL" id="JGVR01000051">
    <property type="protein sequence ID" value="KEZ14486.1"/>
    <property type="molecule type" value="Genomic_DNA"/>
</dbReference>
<dbReference type="Pfam" id="PF04397">
    <property type="entry name" value="LytTR"/>
    <property type="match status" value="1"/>
</dbReference>
<dbReference type="eggNOG" id="COG3279">
    <property type="taxonomic scope" value="Bacteria"/>
</dbReference>
<protein>
    <submittedName>
        <fullName evidence="3">Response regulator of the LytR/AlgR family</fullName>
    </submittedName>
</protein>
<feature type="transmembrane region" description="Helical" evidence="1">
    <location>
        <begin position="7"/>
        <end position="30"/>
    </location>
</feature>
<evidence type="ECO:0000313" key="3">
    <source>
        <dbReference type="EMBL" id="KEZ14486.1"/>
    </source>
</evidence>
<dbReference type="InterPro" id="IPR007492">
    <property type="entry name" value="LytTR_DNA-bd_dom"/>
</dbReference>